<dbReference type="AlphaFoldDB" id="A0A5N5FD47"/>
<keyword evidence="1" id="KW-0560">Oxidoreductase</keyword>
<dbReference type="Proteomes" id="UP000327157">
    <property type="component" value="Unassembled WGS sequence"/>
</dbReference>
<organism evidence="1 2">
    <name type="scientific">Pyrus ussuriensis x Pyrus communis</name>
    <dbReference type="NCBI Taxonomy" id="2448454"/>
    <lineage>
        <taxon>Eukaryota</taxon>
        <taxon>Viridiplantae</taxon>
        <taxon>Streptophyta</taxon>
        <taxon>Embryophyta</taxon>
        <taxon>Tracheophyta</taxon>
        <taxon>Spermatophyta</taxon>
        <taxon>Magnoliopsida</taxon>
        <taxon>eudicotyledons</taxon>
        <taxon>Gunneridae</taxon>
        <taxon>Pentapetalae</taxon>
        <taxon>rosids</taxon>
        <taxon>fabids</taxon>
        <taxon>Rosales</taxon>
        <taxon>Rosaceae</taxon>
        <taxon>Amygdaloideae</taxon>
        <taxon>Maleae</taxon>
        <taxon>Pyrus</taxon>
    </lineage>
</organism>
<keyword evidence="2" id="KW-1185">Reference proteome</keyword>
<gene>
    <name evidence="1" type="ORF">D8674_040141</name>
</gene>
<reference evidence="1 2" key="2">
    <citation type="submission" date="2019-11" db="EMBL/GenBank/DDBJ databases">
        <title>A de novo genome assembly of a pear dwarfing rootstock.</title>
        <authorList>
            <person name="Wang F."/>
            <person name="Wang J."/>
            <person name="Li S."/>
            <person name="Zhang Y."/>
            <person name="Fang M."/>
            <person name="Ma L."/>
            <person name="Zhao Y."/>
            <person name="Jiang S."/>
        </authorList>
    </citation>
    <scope>NUCLEOTIDE SEQUENCE [LARGE SCALE GENOMIC DNA]</scope>
    <source>
        <strain evidence="1">S2</strain>
        <tissue evidence="1">Leaf</tissue>
    </source>
</reference>
<dbReference type="EMBL" id="SMOL01000712">
    <property type="protein sequence ID" value="KAB2600753.1"/>
    <property type="molecule type" value="Genomic_DNA"/>
</dbReference>
<proteinExistence type="predicted"/>
<protein>
    <submittedName>
        <fullName evidence="1">Peroxidase 66-like</fullName>
    </submittedName>
</protein>
<keyword evidence="1" id="KW-0575">Peroxidase</keyword>
<comment type="caution">
    <text evidence="1">The sequence shown here is derived from an EMBL/GenBank/DDBJ whole genome shotgun (WGS) entry which is preliminary data.</text>
</comment>
<sequence>MGSNFGSIKASPTVLRILLPWSLWLEEKSVFYGSRNSVVEEIEDLGTANQAAKMRTNGTSVNRVPVQSTSAIQSAKLDNSNTISQRNFSILPYLAESNSCLWIPEISMMNVVIARGREKSGSSTELKRHYDTDSVFRENADAAV</sequence>
<evidence type="ECO:0000313" key="2">
    <source>
        <dbReference type="Proteomes" id="UP000327157"/>
    </source>
</evidence>
<dbReference type="GO" id="GO:0004601">
    <property type="term" value="F:peroxidase activity"/>
    <property type="evidence" value="ECO:0007669"/>
    <property type="project" value="UniProtKB-KW"/>
</dbReference>
<reference evidence="1 2" key="1">
    <citation type="submission" date="2019-09" db="EMBL/GenBank/DDBJ databases">
        <authorList>
            <person name="Ou C."/>
        </authorList>
    </citation>
    <scope>NUCLEOTIDE SEQUENCE [LARGE SCALE GENOMIC DNA]</scope>
    <source>
        <strain evidence="1">S2</strain>
        <tissue evidence="1">Leaf</tissue>
    </source>
</reference>
<accession>A0A5N5FD47</accession>
<name>A0A5N5FD47_9ROSA</name>
<evidence type="ECO:0000313" key="1">
    <source>
        <dbReference type="EMBL" id="KAB2600753.1"/>
    </source>
</evidence>